<evidence type="ECO:0000313" key="3">
    <source>
        <dbReference type="EMBL" id="MCV6823637.1"/>
    </source>
</evidence>
<accession>A0AAE3J1U8</accession>
<dbReference type="InterPro" id="IPR050282">
    <property type="entry name" value="Cycloisomerase_2"/>
</dbReference>
<dbReference type="InterPro" id="IPR011048">
    <property type="entry name" value="Haem_d1_sf"/>
</dbReference>
<dbReference type="InterPro" id="IPR015943">
    <property type="entry name" value="WD40/YVTN_repeat-like_dom_sf"/>
</dbReference>
<dbReference type="GO" id="GO:0005829">
    <property type="term" value="C:cytosol"/>
    <property type="evidence" value="ECO:0007669"/>
    <property type="project" value="TreeGrafter"/>
</dbReference>
<dbReference type="Pfam" id="PF10282">
    <property type="entry name" value="Lactonase"/>
    <property type="match status" value="1"/>
</dbReference>
<reference evidence="3" key="1">
    <citation type="submission" date="2022-10" db="EMBL/GenBank/DDBJ databases">
        <authorList>
            <person name="Yue Y."/>
        </authorList>
    </citation>
    <scope>NUCLEOTIDE SEQUENCE</scope>
    <source>
        <strain evidence="3">Z654</strain>
    </source>
</reference>
<organism evidence="3 4">
    <name type="scientific">Halocynthiibacter halioticoli</name>
    <dbReference type="NCBI Taxonomy" id="2986804"/>
    <lineage>
        <taxon>Bacteria</taxon>
        <taxon>Pseudomonadati</taxon>
        <taxon>Pseudomonadota</taxon>
        <taxon>Alphaproteobacteria</taxon>
        <taxon>Rhodobacterales</taxon>
        <taxon>Paracoccaceae</taxon>
        <taxon>Halocynthiibacter</taxon>
    </lineage>
</organism>
<protein>
    <submittedName>
        <fullName evidence="3">Lactonase family protein</fullName>
    </submittedName>
</protein>
<evidence type="ECO:0000256" key="1">
    <source>
        <dbReference type="ARBA" id="ARBA00005564"/>
    </source>
</evidence>
<name>A0AAE3J1U8_9RHOB</name>
<dbReference type="PANTHER" id="PTHR30344:SF1">
    <property type="entry name" value="6-PHOSPHOGLUCONOLACTONASE"/>
    <property type="match status" value="1"/>
</dbReference>
<dbReference type="GO" id="GO:0006006">
    <property type="term" value="P:glucose metabolic process"/>
    <property type="evidence" value="ECO:0007669"/>
    <property type="project" value="UniProtKB-KW"/>
</dbReference>
<comment type="caution">
    <text evidence="3">The sequence shown here is derived from an EMBL/GenBank/DDBJ whole genome shotgun (WGS) entry which is preliminary data.</text>
</comment>
<dbReference type="SUPFAM" id="SSF51004">
    <property type="entry name" value="C-terminal (heme d1) domain of cytochrome cd1-nitrite reductase"/>
    <property type="match status" value="1"/>
</dbReference>
<dbReference type="RefSeq" id="WP_263952477.1">
    <property type="nucleotide sequence ID" value="NZ_JAOYFC010000001.1"/>
</dbReference>
<evidence type="ECO:0000256" key="2">
    <source>
        <dbReference type="ARBA" id="ARBA00022526"/>
    </source>
</evidence>
<dbReference type="AlphaFoldDB" id="A0AAE3J1U8"/>
<keyword evidence="4" id="KW-1185">Reference proteome</keyword>
<dbReference type="Proteomes" id="UP001208041">
    <property type="component" value="Unassembled WGS sequence"/>
</dbReference>
<dbReference type="GO" id="GO:0017057">
    <property type="term" value="F:6-phosphogluconolactonase activity"/>
    <property type="evidence" value="ECO:0007669"/>
    <property type="project" value="TreeGrafter"/>
</dbReference>
<dbReference type="PANTHER" id="PTHR30344">
    <property type="entry name" value="6-PHOSPHOGLUCONOLACTONASE-RELATED"/>
    <property type="match status" value="1"/>
</dbReference>
<keyword evidence="2" id="KW-0119">Carbohydrate metabolism</keyword>
<evidence type="ECO:0000313" key="4">
    <source>
        <dbReference type="Proteomes" id="UP001208041"/>
    </source>
</evidence>
<sequence length="361" mass="38570">MEYFLFVGSCNSAVPYFGNSNGEGVSAYRFDAETCEIAKLGTYPDVENSTFLSVNPSATRLYTNSELPGKPEGLVTTLSYDKENGTFAHLAEQSSRGSITAYNSITEDGKFLLVANYGELQEGPDQSLVVYPILEDGELGAPVCTVKNEGCGPNKERQDRSHTHFAHQMPNGNVVVADLGLDKVFEYSLSASGQLSQQRVFDMPAGSGPRHVAWSADGRWLFVVNELLSNVATLDLTKSPEDALVSICPTVPESSVGKSFCSDIQIAPDGRFLYVGNRGDDTIAVLSVAADGTLTLIAQVPAGGKTPRNLALTPCGRFLFSANQDSDVITLFARDEKDGMLEKSALAIETGTPMVVAIVAA</sequence>
<dbReference type="InterPro" id="IPR019405">
    <property type="entry name" value="Lactonase_7-beta_prop"/>
</dbReference>
<gene>
    <name evidence="3" type="ORF">OH136_03635</name>
</gene>
<proteinExistence type="inferred from homology"/>
<comment type="similarity">
    <text evidence="1">Belongs to the cycloisomerase 2 family.</text>
</comment>
<dbReference type="Gene3D" id="2.130.10.10">
    <property type="entry name" value="YVTN repeat-like/Quinoprotein amine dehydrogenase"/>
    <property type="match status" value="1"/>
</dbReference>
<dbReference type="EMBL" id="JAOYFC010000001">
    <property type="protein sequence ID" value="MCV6823637.1"/>
    <property type="molecule type" value="Genomic_DNA"/>
</dbReference>
<keyword evidence="2" id="KW-0313">Glucose metabolism</keyword>